<gene>
    <name evidence="1" type="ORF">Ln8_0043</name>
</gene>
<dbReference type="KEGG" id="vg:24724463"/>
<dbReference type="EMBL" id="KM262191">
    <property type="protein sequence ID" value="AIM50940.1"/>
    <property type="molecule type" value="Genomic_DNA"/>
</dbReference>
<dbReference type="Proteomes" id="UP000202102">
    <property type="component" value="Genome"/>
</dbReference>
<name>A0A0D3MKG5_9CAUD</name>
<protein>
    <submittedName>
        <fullName evidence="1">Uncharacterized protein</fullName>
    </submittedName>
</protein>
<dbReference type="GeneID" id="24724463"/>
<reference evidence="1 2" key="1">
    <citation type="journal article" date="2015" name="Int. J. Food Microbiol.">
        <title>Phages of dairy Leuconostoc mesenteroides: Genomics and factors influencing their adsorption.</title>
        <authorList>
            <person name="Pujato S.A."/>
            <person name="Mercanti D.J."/>
            <person name="Guglielmotti D.M."/>
            <person name="Rousseau G.M."/>
            <person name="Moineau S."/>
            <person name="Reinheimer J.A."/>
            <person name="Quiberoni A.D."/>
        </authorList>
    </citation>
    <scope>NUCLEOTIDE SEQUENCE [LARGE SCALE GENOMIC DNA]</scope>
</reference>
<proteinExistence type="predicted"/>
<sequence length="95" mass="11317">MINAQQANKQATDNFVPNLKGSEKMLHFYIEAKIRERSEIGYYDVRINRSEVDKLWYDLHGGLSIARLLDYYQQLGYSIFPHYEPVNNQFVLIMW</sequence>
<organism evidence="1 2">
    <name type="scientific">Leuconostoc phage Ln-8</name>
    <dbReference type="NCBI Taxonomy" id="1536604"/>
    <lineage>
        <taxon>Viruses</taxon>
        <taxon>Duplodnaviria</taxon>
        <taxon>Heunggongvirae</taxon>
        <taxon>Uroviricota</taxon>
        <taxon>Caudoviricetes</taxon>
        <taxon>Mccleskeyvirinae</taxon>
        <taxon>Unaquatrovirus</taxon>
        <taxon>Leuconostoc virus Ln8</taxon>
    </lineage>
</organism>
<accession>A0A0D3MKG5</accession>
<dbReference type="RefSeq" id="YP_009151942.1">
    <property type="nucleotide sequence ID" value="NC_027377.1"/>
</dbReference>
<evidence type="ECO:0000313" key="2">
    <source>
        <dbReference type="Proteomes" id="UP000202102"/>
    </source>
</evidence>
<evidence type="ECO:0000313" key="1">
    <source>
        <dbReference type="EMBL" id="AIM50940.1"/>
    </source>
</evidence>